<dbReference type="AlphaFoldDB" id="A0A8T4IGD2"/>
<protein>
    <submittedName>
        <fullName evidence="7">Sodium:calcium antiporter</fullName>
    </submittedName>
</protein>
<dbReference type="RefSeq" id="WP_284052569.1">
    <property type="nucleotide sequence ID" value="NZ_JAGRQC010000001.1"/>
</dbReference>
<comment type="subcellular location">
    <subcellularLocation>
        <location evidence="1">Membrane</location>
        <topology evidence="1">Multi-pass membrane protein</topology>
    </subcellularLocation>
</comment>
<feature type="transmembrane region" description="Helical" evidence="5">
    <location>
        <begin position="279"/>
        <end position="296"/>
    </location>
</feature>
<dbReference type="InterPro" id="IPR004481">
    <property type="entry name" value="K/Na/Ca-exchanger"/>
</dbReference>
<feature type="transmembrane region" description="Helical" evidence="5">
    <location>
        <begin position="72"/>
        <end position="90"/>
    </location>
</feature>
<dbReference type="GO" id="GO:0008273">
    <property type="term" value="F:calcium, potassium:sodium antiporter activity"/>
    <property type="evidence" value="ECO:0007669"/>
    <property type="project" value="TreeGrafter"/>
</dbReference>
<dbReference type="PANTHER" id="PTHR10846">
    <property type="entry name" value="SODIUM/POTASSIUM/CALCIUM EXCHANGER"/>
    <property type="match status" value="1"/>
</dbReference>
<evidence type="ECO:0000313" key="8">
    <source>
        <dbReference type="Proteomes" id="UP000676996"/>
    </source>
</evidence>
<dbReference type="InterPro" id="IPR004837">
    <property type="entry name" value="NaCa_Exmemb"/>
</dbReference>
<dbReference type="Gene3D" id="1.20.1420.30">
    <property type="entry name" value="NCX, central ion-binding region"/>
    <property type="match status" value="1"/>
</dbReference>
<comment type="caution">
    <text evidence="7">The sequence shown here is derived from an EMBL/GenBank/DDBJ whole genome shotgun (WGS) entry which is preliminary data.</text>
</comment>
<dbReference type="Proteomes" id="UP000676996">
    <property type="component" value="Unassembled WGS sequence"/>
</dbReference>
<evidence type="ECO:0000256" key="2">
    <source>
        <dbReference type="ARBA" id="ARBA00022692"/>
    </source>
</evidence>
<evidence type="ECO:0000256" key="4">
    <source>
        <dbReference type="ARBA" id="ARBA00023136"/>
    </source>
</evidence>
<dbReference type="EMBL" id="JAGRQC010000001">
    <property type="protein sequence ID" value="MBR0551286.1"/>
    <property type="molecule type" value="Genomic_DNA"/>
</dbReference>
<feature type="domain" description="Sodium/calcium exchanger membrane region" evidence="6">
    <location>
        <begin position="182"/>
        <end position="326"/>
    </location>
</feature>
<feature type="transmembrane region" description="Helical" evidence="5">
    <location>
        <begin position="303"/>
        <end position="328"/>
    </location>
</feature>
<keyword evidence="8" id="KW-1185">Reference proteome</keyword>
<dbReference type="GO" id="GO:0005262">
    <property type="term" value="F:calcium channel activity"/>
    <property type="evidence" value="ECO:0007669"/>
    <property type="project" value="TreeGrafter"/>
</dbReference>
<sequence>MVWLFFALCTVAIAVAGPVLARASDRIAEALALSRSWIGIILLATATSLPELVTGVSAVTLADAPNIAVGDALGSCIFNLVLLALLDFLSRSDPLFDRADQGHILTAALGVMLIGLVGIVLVVGRDALDLRLLHMSIYSPLLILLYFVSIRATFLHDRKLAPRTAPQENRRSALRGPVQSYILAALPIVLAGSALPFIGQGIAELMGWRTSFVGTMLIAAATSLPELVVVIAALRLGSADMAIAGLLGSNLFNMLVLAIDDLAYRKGSLLADASPVHAASAFAAVVMSGIVIVAIIDRPKVRFFGVTGWIGIALLTVYLGSAYAMFLIGE</sequence>
<proteinExistence type="predicted"/>
<name>A0A8T4IGD2_9SPHN</name>
<evidence type="ECO:0000256" key="1">
    <source>
        <dbReference type="ARBA" id="ARBA00004141"/>
    </source>
</evidence>
<feature type="transmembrane region" description="Helical" evidence="5">
    <location>
        <begin position="180"/>
        <end position="199"/>
    </location>
</feature>
<keyword evidence="4 5" id="KW-0472">Membrane</keyword>
<evidence type="ECO:0000259" key="6">
    <source>
        <dbReference type="Pfam" id="PF01699"/>
    </source>
</evidence>
<feature type="transmembrane region" description="Helical" evidence="5">
    <location>
        <begin position="241"/>
        <end position="259"/>
    </location>
</feature>
<accession>A0A8T4IGD2</accession>
<dbReference type="InterPro" id="IPR044880">
    <property type="entry name" value="NCX_ion-bd_dom_sf"/>
</dbReference>
<organism evidence="7 8">
    <name type="scientific">Stakelama marina</name>
    <dbReference type="NCBI Taxonomy" id="2826939"/>
    <lineage>
        <taxon>Bacteria</taxon>
        <taxon>Pseudomonadati</taxon>
        <taxon>Pseudomonadota</taxon>
        <taxon>Alphaproteobacteria</taxon>
        <taxon>Sphingomonadales</taxon>
        <taxon>Sphingomonadaceae</taxon>
        <taxon>Stakelama</taxon>
    </lineage>
</organism>
<gene>
    <name evidence="7" type="ORF">J7S20_02060</name>
</gene>
<feature type="transmembrane region" description="Helical" evidence="5">
    <location>
        <begin position="135"/>
        <end position="154"/>
    </location>
</feature>
<reference evidence="7" key="1">
    <citation type="submission" date="2021-04" db="EMBL/GenBank/DDBJ databases">
        <title>Ouciella asimina sp. nov., isolated from the surface seawater in the hydrothermal field of Okinawa Trough.</title>
        <authorList>
            <person name="Shuang W."/>
        </authorList>
    </citation>
    <scope>NUCLEOTIDE SEQUENCE</scope>
    <source>
        <strain evidence="7">LXI357</strain>
    </source>
</reference>
<evidence type="ECO:0000313" key="7">
    <source>
        <dbReference type="EMBL" id="MBR0551286.1"/>
    </source>
</evidence>
<evidence type="ECO:0000256" key="5">
    <source>
        <dbReference type="SAM" id="Phobius"/>
    </source>
</evidence>
<feature type="domain" description="Sodium/calcium exchanger membrane region" evidence="6">
    <location>
        <begin position="2"/>
        <end position="150"/>
    </location>
</feature>
<feature type="transmembrane region" description="Helical" evidence="5">
    <location>
        <begin position="102"/>
        <end position="123"/>
    </location>
</feature>
<evidence type="ECO:0000256" key="3">
    <source>
        <dbReference type="ARBA" id="ARBA00022989"/>
    </source>
</evidence>
<dbReference type="GO" id="GO:0006874">
    <property type="term" value="P:intracellular calcium ion homeostasis"/>
    <property type="evidence" value="ECO:0007669"/>
    <property type="project" value="TreeGrafter"/>
</dbReference>
<dbReference type="GO" id="GO:0005886">
    <property type="term" value="C:plasma membrane"/>
    <property type="evidence" value="ECO:0007669"/>
    <property type="project" value="TreeGrafter"/>
</dbReference>
<feature type="transmembrane region" description="Helical" evidence="5">
    <location>
        <begin position="211"/>
        <end position="234"/>
    </location>
</feature>
<dbReference type="Pfam" id="PF01699">
    <property type="entry name" value="Na_Ca_ex"/>
    <property type="match status" value="2"/>
</dbReference>
<keyword evidence="2 5" id="KW-0812">Transmembrane</keyword>
<keyword evidence="3 5" id="KW-1133">Transmembrane helix</keyword>
<dbReference type="PANTHER" id="PTHR10846:SF8">
    <property type="entry name" value="INNER MEMBRANE PROTEIN YRBG"/>
    <property type="match status" value="1"/>
</dbReference>